<gene>
    <name evidence="4" type="ORF">SSLN_LOCUS15298</name>
</gene>
<protein>
    <submittedName>
        <fullName evidence="6">Calpain_III domain-containing protein</fullName>
    </submittedName>
</protein>
<dbReference type="Gene3D" id="2.60.120.380">
    <property type="match status" value="1"/>
</dbReference>
<dbReference type="PANTHER" id="PTHR10183">
    <property type="entry name" value="CALPAIN"/>
    <property type="match status" value="1"/>
</dbReference>
<accession>A0A183TFQ0</accession>
<dbReference type="PANTHER" id="PTHR10183:SF427">
    <property type="entry name" value="CALPAIN-9-LIKE ISOFORM X1"/>
    <property type="match status" value="1"/>
</dbReference>
<name>A0A183TFQ0_SCHSO</name>
<keyword evidence="2" id="KW-1133">Transmembrane helix</keyword>
<comment type="similarity">
    <text evidence="1">Belongs to the peptidase C2 family.</text>
</comment>
<dbReference type="InterPro" id="IPR011992">
    <property type="entry name" value="EF-hand-dom_pair"/>
</dbReference>
<evidence type="ECO:0000259" key="3">
    <source>
        <dbReference type="SMART" id="SM00720"/>
    </source>
</evidence>
<organism evidence="6">
    <name type="scientific">Schistocephalus solidus</name>
    <name type="common">Tapeworm</name>
    <dbReference type="NCBI Taxonomy" id="70667"/>
    <lineage>
        <taxon>Eukaryota</taxon>
        <taxon>Metazoa</taxon>
        <taxon>Spiralia</taxon>
        <taxon>Lophotrochozoa</taxon>
        <taxon>Platyhelminthes</taxon>
        <taxon>Cestoda</taxon>
        <taxon>Eucestoda</taxon>
        <taxon>Diphyllobothriidea</taxon>
        <taxon>Diphyllobothriidae</taxon>
        <taxon>Schistocephalus</taxon>
    </lineage>
</organism>
<reference evidence="4 5" key="2">
    <citation type="submission" date="2018-11" db="EMBL/GenBank/DDBJ databases">
        <authorList>
            <consortium name="Pathogen Informatics"/>
        </authorList>
    </citation>
    <scope>NUCLEOTIDE SEQUENCE [LARGE SCALE GENOMIC DNA]</scope>
    <source>
        <strain evidence="4 5">NST_G2</strain>
    </source>
</reference>
<evidence type="ECO:0000313" key="6">
    <source>
        <dbReference type="WBParaSite" id="SSLN_0001587201-mRNA-1"/>
    </source>
</evidence>
<dbReference type="SUPFAM" id="SSF49758">
    <property type="entry name" value="Calpain large subunit, middle domain (domain III)"/>
    <property type="match status" value="1"/>
</dbReference>
<feature type="domain" description="Peptidase C2 calpain" evidence="3">
    <location>
        <begin position="1"/>
        <end position="91"/>
    </location>
</feature>
<dbReference type="InterPro" id="IPR022684">
    <property type="entry name" value="Calpain_cysteine_protease"/>
</dbReference>
<dbReference type="AlphaFoldDB" id="A0A183TFQ0"/>
<dbReference type="GO" id="GO:0006508">
    <property type="term" value="P:proteolysis"/>
    <property type="evidence" value="ECO:0007669"/>
    <property type="project" value="InterPro"/>
</dbReference>
<dbReference type="InterPro" id="IPR022683">
    <property type="entry name" value="Calpain_III"/>
</dbReference>
<sequence length="252" mass="28385">MQMGARKAGEANLTIGFAVYELDASCEGLMKRGFFTMNRPYAMSEFTNSREVVKRLRVKPGSYMIFPSTFKPNQERKFLLRVFTEVPVKEAEIDDKNALKGLSPNEDTVVDKLFESKADKRTKSIGAEQLMEIFNKSSLKINSSVLIIFYTFSGFNLSSSVFSVVVQRFVTRSISAVTFEDWILCCVRLKNAFENSKAQSKTNDGHLIFTEDDVSSLREGYTNTIGANLSYFLDISLILLSSLTCLLCPPFK</sequence>
<evidence type="ECO:0000256" key="2">
    <source>
        <dbReference type="SAM" id="Phobius"/>
    </source>
</evidence>
<feature type="transmembrane region" description="Helical" evidence="2">
    <location>
        <begin position="145"/>
        <end position="166"/>
    </location>
</feature>
<dbReference type="GO" id="GO:0005737">
    <property type="term" value="C:cytoplasm"/>
    <property type="evidence" value="ECO:0007669"/>
    <property type="project" value="TreeGrafter"/>
</dbReference>
<dbReference type="Pfam" id="PF01067">
    <property type="entry name" value="Calpain_III"/>
    <property type="match status" value="1"/>
</dbReference>
<evidence type="ECO:0000313" key="5">
    <source>
        <dbReference type="Proteomes" id="UP000275846"/>
    </source>
</evidence>
<evidence type="ECO:0000256" key="1">
    <source>
        <dbReference type="ARBA" id="ARBA00007623"/>
    </source>
</evidence>
<keyword evidence="5" id="KW-1185">Reference proteome</keyword>
<dbReference type="InterPro" id="IPR022682">
    <property type="entry name" value="Calpain_domain_III"/>
</dbReference>
<evidence type="ECO:0000313" key="4">
    <source>
        <dbReference type="EMBL" id="VDM01684.1"/>
    </source>
</evidence>
<reference evidence="6" key="1">
    <citation type="submission" date="2016-06" db="UniProtKB">
        <authorList>
            <consortium name="WormBaseParasite"/>
        </authorList>
    </citation>
    <scope>IDENTIFICATION</scope>
</reference>
<dbReference type="Proteomes" id="UP000275846">
    <property type="component" value="Unassembled WGS sequence"/>
</dbReference>
<dbReference type="InterPro" id="IPR036213">
    <property type="entry name" value="Calpain_III_sf"/>
</dbReference>
<proteinExistence type="inferred from homology"/>
<dbReference type="SUPFAM" id="SSF47473">
    <property type="entry name" value="EF-hand"/>
    <property type="match status" value="1"/>
</dbReference>
<dbReference type="Gene3D" id="1.10.238.10">
    <property type="entry name" value="EF-hand"/>
    <property type="match status" value="1"/>
</dbReference>
<dbReference type="OrthoDB" id="424753at2759"/>
<dbReference type="SMART" id="SM00720">
    <property type="entry name" value="calpain_III"/>
    <property type="match status" value="1"/>
</dbReference>
<dbReference type="EMBL" id="UYSU01039786">
    <property type="protein sequence ID" value="VDM01684.1"/>
    <property type="molecule type" value="Genomic_DNA"/>
</dbReference>
<dbReference type="GO" id="GO:0004198">
    <property type="term" value="F:calcium-dependent cysteine-type endopeptidase activity"/>
    <property type="evidence" value="ECO:0007669"/>
    <property type="project" value="InterPro"/>
</dbReference>
<keyword evidence="2" id="KW-0472">Membrane</keyword>
<keyword evidence="2" id="KW-0812">Transmembrane</keyword>
<dbReference type="WBParaSite" id="SSLN_0001587201-mRNA-1">
    <property type="protein sequence ID" value="SSLN_0001587201-mRNA-1"/>
    <property type="gene ID" value="SSLN_0001587201"/>
</dbReference>
<dbReference type="STRING" id="70667.A0A183TFQ0"/>